<reference evidence="1" key="1">
    <citation type="submission" date="2020-06" db="EMBL/GenBank/DDBJ databases">
        <title>Characterization of fructooligosaccharide metabolism and fructooligosaccharide-degrading enzymes in human commensal butyrate producers.</title>
        <authorList>
            <person name="Tanno H."/>
            <person name="Fujii T."/>
            <person name="Hirano K."/>
            <person name="Maeno S."/>
            <person name="Tonozuka T."/>
            <person name="Sakamoto M."/>
            <person name="Ohkuma M."/>
            <person name="Tochio T."/>
            <person name="Endo A."/>
        </authorList>
    </citation>
    <scope>NUCLEOTIDE SEQUENCE</scope>
    <source>
        <strain evidence="1">JCM 31265</strain>
    </source>
</reference>
<dbReference type="Proteomes" id="UP000660047">
    <property type="component" value="Unassembled WGS sequence"/>
</dbReference>
<dbReference type="AlphaFoldDB" id="A0AAI9K3K4"/>
<dbReference type="InterPro" id="IPR003735">
    <property type="entry name" value="Metal_Tscrpt_repr"/>
</dbReference>
<evidence type="ECO:0000313" key="2">
    <source>
        <dbReference type="Proteomes" id="UP000660047"/>
    </source>
</evidence>
<dbReference type="PANTHER" id="PTHR33677">
    <property type="entry name" value="TRANSCRIPTIONAL REPRESSOR FRMR-RELATED"/>
    <property type="match status" value="1"/>
</dbReference>
<dbReference type="GO" id="GO:0003677">
    <property type="term" value="F:DNA binding"/>
    <property type="evidence" value="ECO:0007669"/>
    <property type="project" value="InterPro"/>
</dbReference>
<comment type="caution">
    <text evidence="1">The sequence shown here is derived from an EMBL/GenBank/DDBJ whole genome shotgun (WGS) entry which is preliminary data.</text>
</comment>
<evidence type="ECO:0000313" key="1">
    <source>
        <dbReference type="EMBL" id="GFO93703.1"/>
    </source>
</evidence>
<dbReference type="Pfam" id="PF02583">
    <property type="entry name" value="Trns_repr_metal"/>
    <property type="match status" value="1"/>
</dbReference>
<evidence type="ECO:0008006" key="3">
    <source>
        <dbReference type="Google" id="ProtNLM"/>
    </source>
</evidence>
<sequence length="111" mass="12692">MEEQKKCCCHHGGEISDVEARVRTRTDEEYKKLLNRLNRIEGQIRGVKSMLENDAYCTDIVLQVSAINAALNSFNRQLLAEHIRTCVADDIRNGKDDTIEDLVNTVTRLMK</sequence>
<dbReference type="EMBL" id="BLYL01000003">
    <property type="protein sequence ID" value="GFO93703.1"/>
    <property type="molecule type" value="Genomic_DNA"/>
</dbReference>
<proteinExistence type="predicted"/>
<organism evidence="1 2">
    <name type="scientific">Coprococcus eutactus</name>
    <dbReference type="NCBI Taxonomy" id="33043"/>
    <lineage>
        <taxon>Bacteria</taxon>
        <taxon>Bacillati</taxon>
        <taxon>Bacillota</taxon>
        <taxon>Clostridia</taxon>
        <taxon>Lachnospirales</taxon>
        <taxon>Lachnospiraceae</taxon>
        <taxon>Coprococcus</taxon>
    </lineage>
</organism>
<dbReference type="GO" id="GO:0045892">
    <property type="term" value="P:negative regulation of DNA-templated transcription"/>
    <property type="evidence" value="ECO:0007669"/>
    <property type="project" value="UniProtKB-ARBA"/>
</dbReference>
<accession>A0AAI9K3K4</accession>
<dbReference type="Gene3D" id="1.20.58.1000">
    <property type="entry name" value="Metal-sensitive repressor, helix protomer"/>
    <property type="match status" value="1"/>
</dbReference>
<dbReference type="PANTHER" id="PTHR33677:SF3">
    <property type="entry name" value="COPPER-SENSING TRANSCRIPTIONAL REPRESSOR RICR"/>
    <property type="match status" value="1"/>
</dbReference>
<dbReference type="GO" id="GO:0046872">
    <property type="term" value="F:metal ion binding"/>
    <property type="evidence" value="ECO:0007669"/>
    <property type="project" value="InterPro"/>
</dbReference>
<dbReference type="InterPro" id="IPR038390">
    <property type="entry name" value="Metal_Tscrpt_repr_sf"/>
</dbReference>
<dbReference type="RefSeq" id="WP_022216248.1">
    <property type="nucleotide sequence ID" value="NZ_BLYL01000003.1"/>
</dbReference>
<name>A0AAI9K3K4_9FIRM</name>
<gene>
    <name evidence="1" type="ORF">COEU31_07490</name>
</gene>
<protein>
    <recommendedName>
        <fullName evidence="3">Copper-sensitive operon repressor</fullName>
    </recommendedName>
</protein>
<dbReference type="CDD" id="cd10156">
    <property type="entry name" value="FpFrmR-Cterm-like_DUF156"/>
    <property type="match status" value="1"/>
</dbReference>